<dbReference type="Proteomes" id="UP000219972">
    <property type="component" value="Unassembled WGS sequence"/>
</dbReference>
<proteinExistence type="predicted"/>
<name>A0ABX4J3H6_9HYPH</name>
<dbReference type="Pfam" id="PF11185">
    <property type="entry name" value="DUF2971"/>
    <property type="match status" value="1"/>
</dbReference>
<comment type="caution">
    <text evidence="1">The sequence shown here is derived from an EMBL/GenBank/DDBJ whole genome shotgun (WGS) entry which is preliminary data.</text>
</comment>
<dbReference type="EMBL" id="NWSL01000014">
    <property type="protein sequence ID" value="PDS49721.1"/>
    <property type="molecule type" value="Genomic_DNA"/>
</dbReference>
<evidence type="ECO:0000313" key="2">
    <source>
        <dbReference type="Proteomes" id="UP000219972"/>
    </source>
</evidence>
<organism evidence="1 2">
    <name type="scientific">Rhizobium anhuiense</name>
    <dbReference type="NCBI Taxonomy" id="1184720"/>
    <lineage>
        <taxon>Bacteria</taxon>
        <taxon>Pseudomonadati</taxon>
        <taxon>Pseudomonadota</taxon>
        <taxon>Alphaproteobacteria</taxon>
        <taxon>Hyphomicrobiales</taxon>
        <taxon>Rhizobiaceae</taxon>
        <taxon>Rhizobium/Agrobacterium group</taxon>
        <taxon>Rhizobium</taxon>
    </lineage>
</organism>
<gene>
    <name evidence="1" type="ORF">CO662_21855</name>
</gene>
<dbReference type="InterPro" id="IPR021352">
    <property type="entry name" value="DUF2971"/>
</dbReference>
<keyword evidence="2" id="KW-1185">Reference proteome</keyword>
<reference evidence="1 2" key="1">
    <citation type="submission" date="2017-09" db="EMBL/GenBank/DDBJ databases">
        <title>Comparative genomics of rhizobia isolated from Phaseolus vulgaris in China.</title>
        <authorList>
            <person name="Tong W."/>
        </authorList>
    </citation>
    <scope>NUCLEOTIDE SEQUENCE [LARGE SCALE GENOMIC DNA]</scope>
    <source>
        <strain evidence="1 2">Y27</strain>
    </source>
</reference>
<evidence type="ECO:0008006" key="3">
    <source>
        <dbReference type="Google" id="ProtNLM"/>
    </source>
</evidence>
<evidence type="ECO:0000313" key="1">
    <source>
        <dbReference type="EMBL" id="PDS49721.1"/>
    </source>
</evidence>
<accession>A0ABX4J3H6</accession>
<dbReference type="RefSeq" id="WP_097543933.1">
    <property type="nucleotide sequence ID" value="NZ_NWSL01000014.1"/>
</dbReference>
<sequence>MKLIFKYFSEGVLEHVFVRDEYVGIKCSLPKDYNDPFELFLGVDLEQGSELLATYSEVVHEIPSLLTTCFSRSPVVSPMWAHYANDHKGFVIGFDVSSLQQTFPELLVRDMSYRDRPSERLIESARMAAQRKKPRDAKALRDIVLYEGYFSKYAEWSYEQEVRAVNLEEYVEDVNGNKVLYLSAECIAAIVCGAKSSEQTRKALEEVAAELDAEFYVEKIGRSYPTPFLLHDNVQPSVFADGAIISPADKCEECEEPLRAAGRLCPWCSIDEADRFDAASNNPFRILDHYGLLEQYIKNYPRRRPKPYE</sequence>
<protein>
    <recommendedName>
        <fullName evidence="3">DUF2971 domain-containing protein</fullName>
    </recommendedName>
</protein>